<dbReference type="SUPFAM" id="SSF69047">
    <property type="entry name" value="Hypothetical protein YjbJ"/>
    <property type="match status" value="1"/>
</dbReference>
<dbReference type="EMBL" id="UHDK01000003">
    <property type="protein sequence ID" value="SUQ38529.1"/>
    <property type="molecule type" value="Genomic_DNA"/>
</dbReference>
<feature type="compositionally biased region" description="Basic and acidic residues" evidence="2">
    <location>
        <begin position="29"/>
        <end position="46"/>
    </location>
</feature>
<accession>A0A0D0SEE4</accession>
<dbReference type="EMBL" id="BKAX01000019">
    <property type="protein sequence ID" value="GEQ07084.1"/>
    <property type="molecule type" value="Genomic_DNA"/>
</dbReference>
<dbReference type="Gene3D" id="1.10.1470.10">
    <property type="entry name" value="YjbJ"/>
    <property type="match status" value="1"/>
</dbReference>
<evidence type="ECO:0000313" key="7">
    <source>
        <dbReference type="Proteomes" id="UP000321057"/>
    </source>
</evidence>
<comment type="similarity">
    <text evidence="1">Belongs to the UPF0337 (CsbD) family.</text>
</comment>
<reference evidence="4 7" key="2">
    <citation type="submission" date="2019-07" db="EMBL/GenBank/DDBJ databases">
        <title>Whole genome shotgun sequence of Staphylococcus gallinarum NBRC 109767.</title>
        <authorList>
            <person name="Hosoyama A."/>
            <person name="Uohara A."/>
            <person name="Ohji S."/>
            <person name="Ichikawa N."/>
        </authorList>
    </citation>
    <scope>NUCLEOTIDE SEQUENCE [LARGE SCALE GENOMIC DNA]</scope>
    <source>
        <strain evidence="4 7">NBRC 109767</strain>
    </source>
</reference>
<dbReference type="InterPro" id="IPR036629">
    <property type="entry name" value="YjbJ_sf"/>
</dbReference>
<evidence type="ECO:0000256" key="1">
    <source>
        <dbReference type="ARBA" id="ARBA00009129"/>
    </source>
</evidence>
<name>A0A0D0SEE4_STAGA</name>
<dbReference type="RefSeq" id="WP_042739951.1">
    <property type="nucleotide sequence ID" value="NZ_BKAX01000019.1"/>
</dbReference>
<gene>
    <name evidence="5" type="primary">csbD_3</name>
    <name evidence="5" type="ORF">NCTC12195_04905</name>
    <name evidence="4" type="ORF">SGA02_29120</name>
</gene>
<dbReference type="AlphaFoldDB" id="A0A0D0SEE4"/>
<dbReference type="Proteomes" id="UP000255277">
    <property type="component" value="Unassembled WGS sequence"/>
</dbReference>
<sequence length="60" mass="6885">MSDESKLEQTKGNLKETFGNAFDYEELEKEGKREKSSSKLKEVAENSKDKVNAFIDNLKK</sequence>
<feature type="region of interest" description="Disordered" evidence="2">
    <location>
        <begin position="26"/>
        <end position="46"/>
    </location>
</feature>
<protein>
    <submittedName>
        <fullName evidence="5">SigmaB-controlled gene product</fullName>
    </submittedName>
    <submittedName>
        <fullName evidence="4">UPF0337 protein</fullName>
    </submittedName>
</protein>
<evidence type="ECO:0000256" key="2">
    <source>
        <dbReference type="SAM" id="MobiDB-lite"/>
    </source>
</evidence>
<evidence type="ECO:0000313" key="4">
    <source>
        <dbReference type="EMBL" id="GEQ07084.1"/>
    </source>
</evidence>
<dbReference type="Proteomes" id="UP000321057">
    <property type="component" value="Unassembled WGS sequence"/>
</dbReference>
<keyword evidence="7" id="KW-1185">Reference proteome</keyword>
<reference evidence="5 6" key="1">
    <citation type="submission" date="2018-06" db="EMBL/GenBank/DDBJ databases">
        <authorList>
            <consortium name="Pathogen Informatics"/>
            <person name="Doyle S."/>
        </authorList>
    </citation>
    <scope>NUCLEOTIDE SEQUENCE [LARGE SCALE GENOMIC DNA]</scope>
    <source>
        <strain evidence="5 6">NCTC12195</strain>
    </source>
</reference>
<feature type="domain" description="CsbD-like" evidence="3">
    <location>
        <begin position="4"/>
        <end position="51"/>
    </location>
</feature>
<dbReference type="InterPro" id="IPR008462">
    <property type="entry name" value="CsbD"/>
</dbReference>
<evidence type="ECO:0000313" key="5">
    <source>
        <dbReference type="EMBL" id="SUQ38529.1"/>
    </source>
</evidence>
<evidence type="ECO:0000259" key="3">
    <source>
        <dbReference type="Pfam" id="PF05532"/>
    </source>
</evidence>
<evidence type="ECO:0000313" key="6">
    <source>
        <dbReference type="Proteomes" id="UP000255277"/>
    </source>
</evidence>
<dbReference type="STRING" id="1293.SH09_12300"/>
<proteinExistence type="inferred from homology"/>
<organism evidence="5 6">
    <name type="scientific">Staphylococcus gallinarum</name>
    <dbReference type="NCBI Taxonomy" id="1293"/>
    <lineage>
        <taxon>Bacteria</taxon>
        <taxon>Bacillati</taxon>
        <taxon>Bacillota</taxon>
        <taxon>Bacilli</taxon>
        <taxon>Bacillales</taxon>
        <taxon>Staphylococcaceae</taxon>
        <taxon>Staphylococcus</taxon>
    </lineage>
</organism>
<dbReference type="Pfam" id="PF05532">
    <property type="entry name" value="CsbD"/>
    <property type="match status" value="1"/>
</dbReference>